<evidence type="ECO:0000313" key="2">
    <source>
        <dbReference type="EMBL" id="EFB70847.1"/>
    </source>
</evidence>
<dbReference type="InterPro" id="IPR010982">
    <property type="entry name" value="Lambda_DNA-bd_dom_sf"/>
</dbReference>
<comment type="caution">
    <text evidence="2">The sequence shown here is derived from an EMBL/GenBank/DDBJ whole genome shotgun (WGS) entry which is preliminary data.</text>
</comment>
<evidence type="ECO:0000259" key="1">
    <source>
        <dbReference type="PROSITE" id="PS50943"/>
    </source>
</evidence>
<dbReference type="STRING" id="500637.PROVRUST_08020"/>
<dbReference type="Proteomes" id="UP000005512">
    <property type="component" value="Unassembled WGS sequence"/>
</dbReference>
<dbReference type="HOGENOM" id="CLU_066192_13_1_6"/>
<dbReference type="AlphaFoldDB" id="D1P700"/>
<keyword evidence="3" id="KW-1185">Reference proteome</keyword>
<accession>D1P700</accession>
<dbReference type="SMART" id="SM00530">
    <property type="entry name" value="HTH_XRE"/>
    <property type="match status" value="1"/>
</dbReference>
<dbReference type="eggNOG" id="COG3620">
    <property type="taxonomic scope" value="Bacteria"/>
</dbReference>
<organism evidence="2 3">
    <name type="scientific">Providencia rustigianii DSM 4541</name>
    <dbReference type="NCBI Taxonomy" id="500637"/>
    <lineage>
        <taxon>Bacteria</taxon>
        <taxon>Pseudomonadati</taxon>
        <taxon>Pseudomonadota</taxon>
        <taxon>Gammaproteobacteria</taxon>
        <taxon>Enterobacterales</taxon>
        <taxon>Morganellaceae</taxon>
        <taxon>Providencia</taxon>
    </lineage>
</organism>
<dbReference type="SUPFAM" id="SSF47413">
    <property type="entry name" value="lambda repressor-like DNA-binding domains"/>
    <property type="match status" value="1"/>
</dbReference>
<evidence type="ECO:0000313" key="3">
    <source>
        <dbReference type="Proteomes" id="UP000005512"/>
    </source>
</evidence>
<name>D1P700_9GAMM</name>
<keyword evidence="2" id="KW-0238">DNA-binding</keyword>
<dbReference type="EMBL" id="ABXV02000046">
    <property type="protein sequence ID" value="EFB70847.1"/>
    <property type="molecule type" value="Genomic_DNA"/>
</dbReference>
<reference evidence="2" key="1">
    <citation type="submission" date="2009-12" db="EMBL/GenBank/DDBJ databases">
        <authorList>
            <person name="Weinstock G."/>
            <person name="Sodergren E."/>
            <person name="Clifton S."/>
            <person name="Fulton L."/>
            <person name="Fulton B."/>
            <person name="Courtney L."/>
            <person name="Fronick C."/>
            <person name="Harrison M."/>
            <person name="Strong C."/>
            <person name="Farmer C."/>
            <person name="Delahaunty K."/>
            <person name="Markovic C."/>
            <person name="Hall O."/>
            <person name="Minx P."/>
            <person name="Tomlinson C."/>
            <person name="Mitreva M."/>
            <person name="Nelson J."/>
            <person name="Hou S."/>
            <person name="Wollam A."/>
            <person name="Pepin K.H."/>
            <person name="Johnson M."/>
            <person name="Bhonagiri V."/>
            <person name="Nash W.E."/>
            <person name="Warren W."/>
            <person name="Chinwalla A."/>
            <person name="Mardis E.R."/>
            <person name="Wilson R.K."/>
        </authorList>
    </citation>
    <scope>NUCLEOTIDE SEQUENCE [LARGE SCALE GENOMIC DNA]</scope>
    <source>
        <strain evidence="2">DSM 4541</strain>
    </source>
</reference>
<dbReference type="CDD" id="cd00093">
    <property type="entry name" value="HTH_XRE"/>
    <property type="match status" value="1"/>
</dbReference>
<gene>
    <name evidence="2" type="ORF">PROVRUST_08020</name>
</gene>
<proteinExistence type="predicted"/>
<dbReference type="Pfam" id="PF01381">
    <property type="entry name" value="HTH_3"/>
    <property type="match status" value="1"/>
</dbReference>
<dbReference type="PROSITE" id="PS50943">
    <property type="entry name" value="HTH_CROC1"/>
    <property type="match status" value="1"/>
</dbReference>
<dbReference type="Gene3D" id="1.10.260.40">
    <property type="entry name" value="lambda repressor-like DNA-binding domains"/>
    <property type="match status" value="1"/>
</dbReference>
<sequence length="103" mass="11632">MRVIMKKLKQAIAERSQESQDRIKNLTDTLMLETGLQLLREELNISQKTLANNLGVSQPAITQIEQRGNDIKLSTLKRYIEAMGGKVSLTIEPPTGDDRVFHI</sequence>
<dbReference type="InterPro" id="IPR001387">
    <property type="entry name" value="Cro/C1-type_HTH"/>
</dbReference>
<dbReference type="GO" id="GO:0003677">
    <property type="term" value="F:DNA binding"/>
    <property type="evidence" value="ECO:0007669"/>
    <property type="project" value="UniProtKB-KW"/>
</dbReference>
<protein>
    <submittedName>
        <fullName evidence="2">DNA-binding helix-turn-helix protein</fullName>
    </submittedName>
</protein>
<feature type="domain" description="HTH cro/C1-type" evidence="1">
    <location>
        <begin position="36"/>
        <end position="90"/>
    </location>
</feature>